<dbReference type="SUPFAM" id="SSF55486">
    <property type="entry name" value="Metalloproteases ('zincins'), catalytic domain"/>
    <property type="match status" value="1"/>
</dbReference>
<comment type="caution">
    <text evidence="7">Lacks conserved residue(s) required for the propagation of feature annotation.</text>
</comment>
<keyword evidence="5 8" id="KW-0482">Metalloprotease</keyword>
<dbReference type="Gene3D" id="3.40.390.10">
    <property type="entry name" value="Collagenase (Catalytic Domain)"/>
    <property type="match status" value="1"/>
</dbReference>
<dbReference type="PROSITE" id="PS51670">
    <property type="entry name" value="SHKT"/>
    <property type="match status" value="1"/>
</dbReference>
<evidence type="ECO:0000313" key="13">
    <source>
        <dbReference type="WBParaSite" id="PDA_v2.g28360.t1"/>
    </source>
</evidence>
<dbReference type="AlphaFoldDB" id="A0A914QLZ3"/>
<evidence type="ECO:0000256" key="6">
    <source>
        <dbReference type="ARBA" id="ARBA00023145"/>
    </source>
</evidence>
<dbReference type="Pfam" id="PF01549">
    <property type="entry name" value="ShK"/>
    <property type="match status" value="1"/>
</dbReference>
<keyword evidence="3 8" id="KW-0378">Hydrolase</keyword>
<reference evidence="13" key="1">
    <citation type="submission" date="2022-11" db="UniProtKB">
        <authorList>
            <consortium name="WormBaseParasite"/>
        </authorList>
    </citation>
    <scope>IDENTIFICATION</scope>
</reference>
<dbReference type="PANTHER" id="PTHR10127:SF780">
    <property type="entry name" value="METALLOENDOPEPTIDASE"/>
    <property type="match status" value="1"/>
</dbReference>
<organism evidence="12 13">
    <name type="scientific">Panagrolaimus davidi</name>
    <dbReference type="NCBI Taxonomy" id="227884"/>
    <lineage>
        <taxon>Eukaryota</taxon>
        <taxon>Metazoa</taxon>
        <taxon>Ecdysozoa</taxon>
        <taxon>Nematoda</taxon>
        <taxon>Chromadorea</taxon>
        <taxon>Rhabditida</taxon>
        <taxon>Tylenchina</taxon>
        <taxon>Panagrolaimomorpha</taxon>
        <taxon>Panagrolaimoidea</taxon>
        <taxon>Panagrolaimidae</taxon>
        <taxon>Panagrolaimus</taxon>
    </lineage>
</organism>
<keyword evidence="6" id="KW-0865">Zymogen</keyword>
<dbReference type="InterPro" id="IPR001506">
    <property type="entry name" value="Peptidase_M12A"/>
</dbReference>
<evidence type="ECO:0000256" key="3">
    <source>
        <dbReference type="ARBA" id="ARBA00022801"/>
    </source>
</evidence>
<evidence type="ECO:0000256" key="2">
    <source>
        <dbReference type="ARBA" id="ARBA00022723"/>
    </source>
</evidence>
<evidence type="ECO:0000256" key="8">
    <source>
        <dbReference type="PROSITE-ProRule" id="PRU01211"/>
    </source>
</evidence>
<dbReference type="InterPro" id="IPR024079">
    <property type="entry name" value="MetalloPept_cat_dom_sf"/>
</dbReference>
<dbReference type="GO" id="GO:0006508">
    <property type="term" value="P:proteolysis"/>
    <property type="evidence" value="ECO:0007669"/>
    <property type="project" value="UniProtKB-KW"/>
</dbReference>
<dbReference type="PROSITE" id="PS51864">
    <property type="entry name" value="ASTACIN"/>
    <property type="match status" value="1"/>
</dbReference>
<evidence type="ECO:0000256" key="4">
    <source>
        <dbReference type="ARBA" id="ARBA00022833"/>
    </source>
</evidence>
<dbReference type="Proteomes" id="UP000887578">
    <property type="component" value="Unplaced"/>
</dbReference>
<dbReference type="PANTHER" id="PTHR10127">
    <property type="entry name" value="DISCOIDIN, CUB, EGF, LAMININ , AND ZINC METALLOPROTEASE DOMAIN CONTAINING"/>
    <property type="match status" value="1"/>
</dbReference>
<evidence type="ECO:0000256" key="7">
    <source>
        <dbReference type="PROSITE-ProRule" id="PRU01005"/>
    </source>
</evidence>
<name>A0A914QLZ3_9BILA</name>
<dbReference type="InterPro" id="IPR003582">
    <property type="entry name" value="ShKT_dom"/>
</dbReference>
<keyword evidence="2 8" id="KW-0479">Metal-binding</keyword>
<evidence type="ECO:0000256" key="1">
    <source>
        <dbReference type="ARBA" id="ARBA00022670"/>
    </source>
</evidence>
<evidence type="ECO:0000256" key="9">
    <source>
        <dbReference type="RuleBase" id="RU361183"/>
    </source>
</evidence>
<proteinExistence type="predicted"/>
<feature type="active site" evidence="8">
    <location>
        <position position="9"/>
    </location>
</feature>
<evidence type="ECO:0000313" key="12">
    <source>
        <dbReference type="Proteomes" id="UP000887578"/>
    </source>
</evidence>
<feature type="binding site" evidence="8">
    <location>
        <position position="8"/>
    </location>
    <ligand>
        <name>Zn(2+)</name>
        <dbReference type="ChEBI" id="CHEBI:29105"/>
        <note>catalytic</note>
    </ligand>
</feature>
<dbReference type="EC" id="3.4.24.-" evidence="9"/>
<feature type="binding site" evidence="8">
    <location>
        <position position="12"/>
    </location>
    <ligand>
        <name>Zn(2+)</name>
        <dbReference type="ChEBI" id="CHEBI:29105"/>
        <note>catalytic</note>
    </ligand>
</feature>
<feature type="domain" description="Peptidase M12A" evidence="11">
    <location>
        <begin position="1"/>
        <end position="95"/>
    </location>
</feature>
<keyword evidence="12" id="KW-1185">Reference proteome</keyword>
<evidence type="ECO:0000259" key="11">
    <source>
        <dbReference type="PROSITE" id="PS51864"/>
    </source>
</evidence>
<dbReference type="PRINTS" id="PR00480">
    <property type="entry name" value="ASTACIN"/>
</dbReference>
<feature type="binding site" evidence="8">
    <location>
        <position position="18"/>
    </location>
    <ligand>
        <name>Zn(2+)</name>
        <dbReference type="ChEBI" id="CHEBI:29105"/>
        <note>catalytic</note>
    </ligand>
</feature>
<evidence type="ECO:0000259" key="10">
    <source>
        <dbReference type="PROSITE" id="PS51670"/>
    </source>
</evidence>
<accession>A0A914QLZ3</accession>
<dbReference type="WBParaSite" id="PDA_v2.g28360.t1">
    <property type="protein sequence ID" value="PDA_v2.g28360.t1"/>
    <property type="gene ID" value="PDA_v2.g28360"/>
</dbReference>
<sequence>MYYGTISHEILHVLGIKHQQARYDRDDYLNDANGIEILDETNSDNFGSPYDYGSVMHYGRFDTTQKLYDQTIGHRVGPSFIDIAMINQRYKCFCKTPTVTCLNGGYPNPNDCDSCICQHGYGSRTCGEIDPGTEDESEVINVESDECQTFEKSLGTDNNIRYNYYKKTWYHFKAPPGKKVQFIFLKGSDADQSESDGCDDNGIEVKITKSKFNRTGFVFCGNNNKFISDSNDNIKKFTSTNNLAMLQLFTRKNKIDVIVKYRFVDSESDEVPSSCAPFNEGDCKNIDTDAKCKGWAADPDENCEADPDYMSENCAKTCGTC</sequence>
<protein>
    <recommendedName>
        <fullName evidence="9">Metalloendopeptidase</fullName>
        <ecNumber evidence="9">3.4.24.-</ecNumber>
    </recommendedName>
</protein>
<dbReference type="Pfam" id="PF01400">
    <property type="entry name" value="Astacin"/>
    <property type="match status" value="1"/>
</dbReference>
<comment type="cofactor">
    <cofactor evidence="8 9">
        <name>Zn(2+)</name>
        <dbReference type="ChEBI" id="CHEBI:29105"/>
    </cofactor>
    <text evidence="8 9">Binds 1 zinc ion per subunit.</text>
</comment>
<keyword evidence="1 8" id="KW-0645">Protease</keyword>
<dbReference type="GO" id="GO:0004222">
    <property type="term" value="F:metalloendopeptidase activity"/>
    <property type="evidence" value="ECO:0007669"/>
    <property type="project" value="UniProtKB-UniRule"/>
</dbReference>
<feature type="domain" description="ShKT" evidence="10">
    <location>
        <begin position="283"/>
        <end position="321"/>
    </location>
</feature>
<dbReference type="GO" id="GO:0008270">
    <property type="term" value="F:zinc ion binding"/>
    <property type="evidence" value="ECO:0007669"/>
    <property type="project" value="UniProtKB-UniRule"/>
</dbReference>
<evidence type="ECO:0000256" key="5">
    <source>
        <dbReference type="ARBA" id="ARBA00023049"/>
    </source>
</evidence>
<keyword evidence="4 8" id="KW-0862">Zinc</keyword>